<dbReference type="InterPro" id="IPR036390">
    <property type="entry name" value="WH_DNA-bd_sf"/>
</dbReference>
<dbReference type="SUPFAM" id="SSF48008">
    <property type="entry name" value="GntR ligand-binding domain-like"/>
    <property type="match status" value="1"/>
</dbReference>
<keyword evidence="3" id="KW-0804">Transcription</keyword>
<evidence type="ECO:0000259" key="4">
    <source>
        <dbReference type="PROSITE" id="PS50949"/>
    </source>
</evidence>
<name>A0ABZ1IGC0_9PSEU</name>
<dbReference type="PANTHER" id="PTHR43537:SF5">
    <property type="entry name" value="UXU OPERON TRANSCRIPTIONAL REGULATOR"/>
    <property type="match status" value="1"/>
</dbReference>
<dbReference type="SUPFAM" id="SSF46785">
    <property type="entry name" value="Winged helix' DNA-binding domain"/>
    <property type="match status" value="1"/>
</dbReference>
<dbReference type="EMBL" id="CP142149">
    <property type="protein sequence ID" value="WSE32485.1"/>
    <property type="molecule type" value="Genomic_DNA"/>
</dbReference>
<evidence type="ECO:0000313" key="6">
    <source>
        <dbReference type="Proteomes" id="UP001330812"/>
    </source>
</evidence>
<sequence>MEPQFDRISVPSLVDECHRRIKEQILAGDLGPGAPLRDSVLAQAMGISRSPVREALRRLEQSGLVVKTANQSYRVRAVGADDVAELAALRIADEGLAVRIIVREKKPIDSLLGLIDEIRAAPAGSVEAADADAAFHSRVVALAGLPRLNARYADLTDQIRLMLVSRDPSPVVDQHALGRHHVVLYETLERAIESGEPDDALQAWEDHVRHVLPTRA</sequence>
<dbReference type="Pfam" id="PF00392">
    <property type="entry name" value="GntR"/>
    <property type="match status" value="1"/>
</dbReference>
<dbReference type="InterPro" id="IPR036388">
    <property type="entry name" value="WH-like_DNA-bd_sf"/>
</dbReference>
<dbReference type="InterPro" id="IPR011711">
    <property type="entry name" value="GntR_C"/>
</dbReference>
<reference evidence="5 6" key="1">
    <citation type="journal article" date="2015" name="Int. J. Syst. Evol. Microbiol.">
        <title>Amycolatopsis rhabdoformis sp. nov., an actinomycete isolated from a tropical forest soil.</title>
        <authorList>
            <person name="Souza W.R."/>
            <person name="Silva R.E."/>
            <person name="Goodfellow M."/>
            <person name="Busarakam K."/>
            <person name="Figueiro F.S."/>
            <person name="Ferreira D."/>
            <person name="Rodrigues-Filho E."/>
            <person name="Moraes L.A.B."/>
            <person name="Zucchi T.D."/>
        </authorList>
    </citation>
    <scope>NUCLEOTIDE SEQUENCE [LARGE SCALE GENOMIC DNA]</scope>
    <source>
        <strain evidence="5 6">NCIMB 14900</strain>
    </source>
</reference>
<dbReference type="PANTHER" id="PTHR43537">
    <property type="entry name" value="TRANSCRIPTIONAL REGULATOR, GNTR FAMILY"/>
    <property type="match status" value="1"/>
</dbReference>
<dbReference type="RefSeq" id="WP_326835292.1">
    <property type="nucleotide sequence ID" value="NZ_CP142149.1"/>
</dbReference>
<evidence type="ECO:0000256" key="2">
    <source>
        <dbReference type="ARBA" id="ARBA00023125"/>
    </source>
</evidence>
<protein>
    <submittedName>
        <fullName evidence="5">GntR family transcriptional regulator</fullName>
    </submittedName>
</protein>
<evidence type="ECO:0000256" key="3">
    <source>
        <dbReference type="ARBA" id="ARBA00023163"/>
    </source>
</evidence>
<accession>A0ABZ1IGC0</accession>
<keyword evidence="1" id="KW-0805">Transcription regulation</keyword>
<dbReference type="InterPro" id="IPR008920">
    <property type="entry name" value="TF_FadR/GntR_C"/>
</dbReference>
<gene>
    <name evidence="5" type="ORF">VSH64_10250</name>
</gene>
<organism evidence="5 6">
    <name type="scientific">Amycolatopsis rhabdoformis</name>
    <dbReference type="NCBI Taxonomy" id="1448059"/>
    <lineage>
        <taxon>Bacteria</taxon>
        <taxon>Bacillati</taxon>
        <taxon>Actinomycetota</taxon>
        <taxon>Actinomycetes</taxon>
        <taxon>Pseudonocardiales</taxon>
        <taxon>Pseudonocardiaceae</taxon>
        <taxon>Amycolatopsis</taxon>
    </lineage>
</organism>
<keyword evidence="6" id="KW-1185">Reference proteome</keyword>
<dbReference type="PROSITE" id="PS50949">
    <property type="entry name" value="HTH_GNTR"/>
    <property type="match status" value="1"/>
</dbReference>
<proteinExistence type="predicted"/>
<dbReference type="Proteomes" id="UP001330812">
    <property type="component" value="Chromosome"/>
</dbReference>
<dbReference type="SMART" id="SM00895">
    <property type="entry name" value="FCD"/>
    <property type="match status" value="1"/>
</dbReference>
<feature type="domain" description="HTH gntR-type" evidence="4">
    <location>
        <begin position="11"/>
        <end position="78"/>
    </location>
</feature>
<keyword evidence="2" id="KW-0238">DNA-binding</keyword>
<dbReference type="Gene3D" id="1.20.120.530">
    <property type="entry name" value="GntR ligand-binding domain-like"/>
    <property type="match status" value="1"/>
</dbReference>
<evidence type="ECO:0000256" key="1">
    <source>
        <dbReference type="ARBA" id="ARBA00023015"/>
    </source>
</evidence>
<dbReference type="SMART" id="SM00345">
    <property type="entry name" value="HTH_GNTR"/>
    <property type="match status" value="1"/>
</dbReference>
<dbReference type="Pfam" id="PF07729">
    <property type="entry name" value="FCD"/>
    <property type="match status" value="1"/>
</dbReference>
<dbReference type="Gene3D" id="1.10.10.10">
    <property type="entry name" value="Winged helix-like DNA-binding domain superfamily/Winged helix DNA-binding domain"/>
    <property type="match status" value="1"/>
</dbReference>
<dbReference type="InterPro" id="IPR000524">
    <property type="entry name" value="Tscrpt_reg_HTH_GntR"/>
</dbReference>
<evidence type="ECO:0000313" key="5">
    <source>
        <dbReference type="EMBL" id="WSE32485.1"/>
    </source>
</evidence>